<dbReference type="EMBL" id="CM056744">
    <property type="protein sequence ID" value="KAJ8666523.1"/>
    <property type="molecule type" value="Genomic_DNA"/>
</dbReference>
<keyword evidence="2" id="KW-1185">Reference proteome</keyword>
<organism evidence="1 2">
    <name type="scientific">Eretmocerus hayati</name>
    <dbReference type="NCBI Taxonomy" id="131215"/>
    <lineage>
        <taxon>Eukaryota</taxon>
        <taxon>Metazoa</taxon>
        <taxon>Ecdysozoa</taxon>
        <taxon>Arthropoda</taxon>
        <taxon>Hexapoda</taxon>
        <taxon>Insecta</taxon>
        <taxon>Pterygota</taxon>
        <taxon>Neoptera</taxon>
        <taxon>Endopterygota</taxon>
        <taxon>Hymenoptera</taxon>
        <taxon>Apocrita</taxon>
        <taxon>Proctotrupomorpha</taxon>
        <taxon>Chalcidoidea</taxon>
        <taxon>Aphelinidae</taxon>
        <taxon>Aphelininae</taxon>
        <taxon>Eretmocerus</taxon>
    </lineage>
</organism>
<comment type="caution">
    <text evidence="1">The sequence shown here is derived from an EMBL/GenBank/DDBJ whole genome shotgun (WGS) entry which is preliminary data.</text>
</comment>
<proteinExistence type="predicted"/>
<sequence>MVCSKKRTDDPPETDRPKLGKPMDEIISRDPRYVAIAKLTVNPQEVVPWDPVVDERAPGDAPLTPDALKSLQQREEDEWEEIGEDEYSDGGEADALRLSVTVSTTAVTQSSTTTTNASTQSTTTTLTSGCSGPIATPGPTPHMPHTGVMAAAEAFRQMCQGTPYASWANAMVPPFSMEGWTFPLIWNPLMPLPTFPSAQTHEIRDSGTKTDARARASNSKDDARAHAAYMNTQRDQLNAFRYPHQSVPMATAPEYTNAHVNQPQQYAGETHHGRPRDEHREQVRTTLPMGGETPTGCHSSQPAPHATGNATTQARPSRNPRHEWYSGS</sequence>
<reference evidence="1" key="1">
    <citation type="submission" date="2023-04" db="EMBL/GenBank/DDBJ databases">
        <title>A chromosome-level genome assembly of the parasitoid wasp Eretmocerus hayati.</title>
        <authorList>
            <person name="Zhong Y."/>
            <person name="Liu S."/>
            <person name="Liu Y."/>
        </authorList>
    </citation>
    <scope>NUCLEOTIDE SEQUENCE</scope>
    <source>
        <strain evidence="1">ZJU_SS_LIU_2023</strain>
    </source>
</reference>
<dbReference type="Proteomes" id="UP001239111">
    <property type="component" value="Chromosome 4"/>
</dbReference>
<accession>A0ACC2N6D7</accession>
<protein>
    <submittedName>
        <fullName evidence="1">Uncharacterized protein</fullName>
    </submittedName>
</protein>
<gene>
    <name evidence="1" type="ORF">QAD02_008185</name>
</gene>
<evidence type="ECO:0000313" key="1">
    <source>
        <dbReference type="EMBL" id="KAJ8666523.1"/>
    </source>
</evidence>
<evidence type="ECO:0000313" key="2">
    <source>
        <dbReference type="Proteomes" id="UP001239111"/>
    </source>
</evidence>
<name>A0ACC2N6D7_9HYME</name>